<accession>A0A3G2UR08</accession>
<gene>
    <name evidence="1" type="ORF">EBF16_05425</name>
</gene>
<evidence type="ECO:0000313" key="1">
    <source>
        <dbReference type="EMBL" id="AYO76432.1"/>
    </source>
</evidence>
<sequence length="732" mass="77009">MPVGYTTANRRTIQLMVEQAAPLFEDGSAPMFMSMATAVAEVAVGKLFYAIAPLGDPNVGKKRLFLRIDVAPYYQDQGDAAAPGTQAQINASAAQNQAAVAAVEARQDDVETALSGALSSSSYRPTPADGADLPVDTYFLAPNAGDGGTQWVYRRIAGAPGYTAIQRQEVSADQIADGTANVSMTVGERAHLAGIDVSTFETLDTSAVLFVTDEGGRIMFMLPDPITVDLQETATTSDIFETLDASAVLWMLDAGLRVVGQLADYATVQAHSAAIANLQATGSALTGFETLDTSISLIVTDAGDRVIQAIYTTDPALALAVATNTSAVAALTSRVSAITTPDGAPAIGAYRPRLMRQTKAMLAMLQAGTALNSTGLLPLVSLAGMGDSYTHNPDRWCAKFANEGFARFGDGGAGFTGFGFLTSSNTAPWVVGNQPNFKQGNVRAAYAVRHYGNVVGTYYSAQTADLSMATLTQAGDAIEQDFPANHPNTVARLGYIAAAGAAARITRDGGTTWTALDLSTNPGVFQYIDIAALLPASAGTIRIEWVSGSCAIWGTFCRAASGYVFNKLAATGSRVGQYAAVASTANFRLSLQMCDITGVLYMDGTNSQGANIAATTWGDQITTLVGGIRTALPGVDIACDTPAENQRDTNVIAIADYERELRKRALTLRIAVDSDQDSFGDGANPAEYGDTNPNPNLRFYHSDRIHPTTGLGGWAMAQRRIESFYPPMRKAA</sequence>
<protein>
    <submittedName>
        <fullName evidence="1">Uncharacterized protein</fullName>
    </submittedName>
</protein>
<dbReference type="SUPFAM" id="SSF52266">
    <property type="entry name" value="SGNH hydrolase"/>
    <property type="match status" value="1"/>
</dbReference>
<reference evidence="1 2" key="1">
    <citation type="submission" date="2018-10" db="EMBL/GenBank/DDBJ databases">
        <title>Characterization and genome analysis of a novel bacterium Sphingobium yanoikuyae SJTF8 capable of degrading PAHs.</title>
        <authorList>
            <person name="Yin C."/>
            <person name="Xiong W."/>
            <person name="Liang R."/>
        </authorList>
    </citation>
    <scope>NUCLEOTIDE SEQUENCE [LARGE SCALE GENOMIC DNA]</scope>
    <source>
        <strain evidence="1 2">SJTF8</strain>
    </source>
</reference>
<dbReference type="Proteomes" id="UP000280708">
    <property type="component" value="Chromosome"/>
</dbReference>
<dbReference type="AlphaFoldDB" id="A0A3G2UR08"/>
<evidence type="ECO:0000313" key="2">
    <source>
        <dbReference type="Proteomes" id="UP000280708"/>
    </source>
</evidence>
<proteinExistence type="predicted"/>
<organism evidence="1 2">
    <name type="scientific">Sphingobium yanoikuyae</name>
    <name type="common">Sphingomonas yanoikuyae</name>
    <dbReference type="NCBI Taxonomy" id="13690"/>
    <lineage>
        <taxon>Bacteria</taxon>
        <taxon>Pseudomonadati</taxon>
        <taxon>Pseudomonadota</taxon>
        <taxon>Alphaproteobacteria</taxon>
        <taxon>Sphingomonadales</taxon>
        <taxon>Sphingomonadaceae</taxon>
        <taxon>Sphingobium</taxon>
    </lineage>
</organism>
<dbReference type="RefSeq" id="WP_163000212.1">
    <property type="nucleotide sequence ID" value="NZ_CP033230.1"/>
</dbReference>
<dbReference type="EMBL" id="CP033230">
    <property type="protein sequence ID" value="AYO76432.1"/>
    <property type="molecule type" value="Genomic_DNA"/>
</dbReference>
<name>A0A3G2UR08_SPHYA</name>